<keyword evidence="2" id="KW-1185">Reference proteome</keyword>
<dbReference type="AlphaFoldDB" id="A0A0R3WPU4"/>
<dbReference type="Proteomes" id="UP000274429">
    <property type="component" value="Unassembled WGS sequence"/>
</dbReference>
<organism evidence="3">
    <name type="scientific">Hydatigena taeniaeformis</name>
    <name type="common">Feline tapeworm</name>
    <name type="synonym">Taenia taeniaeformis</name>
    <dbReference type="NCBI Taxonomy" id="6205"/>
    <lineage>
        <taxon>Eukaryota</taxon>
        <taxon>Metazoa</taxon>
        <taxon>Spiralia</taxon>
        <taxon>Lophotrochozoa</taxon>
        <taxon>Platyhelminthes</taxon>
        <taxon>Cestoda</taxon>
        <taxon>Eucestoda</taxon>
        <taxon>Cyclophyllidea</taxon>
        <taxon>Taeniidae</taxon>
        <taxon>Hydatigera</taxon>
    </lineage>
</organism>
<evidence type="ECO:0000313" key="3">
    <source>
        <dbReference type="WBParaSite" id="TTAC_0000278401-mRNA-1"/>
    </source>
</evidence>
<dbReference type="EMBL" id="UYWX01001488">
    <property type="protein sequence ID" value="VDM21114.1"/>
    <property type="molecule type" value="Genomic_DNA"/>
</dbReference>
<protein>
    <submittedName>
        <fullName evidence="3">Protein-serine/threonine phosphatase</fullName>
    </submittedName>
</protein>
<gene>
    <name evidence="1" type="ORF">TTAC_LOCUS2769</name>
</gene>
<evidence type="ECO:0000313" key="2">
    <source>
        <dbReference type="Proteomes" id="UP000274429"/>
    </source>
</evidence>
<sequence length="97" mass="10486">MQACEVVGKVSCDAHSFKVTPMEWHEVIVITDGGLTNAPKRTFVVISRLGMGTIVTEVLHALSTLAQAEPEATAQFLTLIPTYQDTVGICFHSLCPL</sequence>
<dbReference type="WBParaSite" id="TTAC_0000278401-mRNA-1">
    <property type="protein sequence ID" value="TTAC_0000278401-mRNA-1"/>
    <property type="gene ID" value="TTAC_0000278401"/>
</dbReference>
<reference evidence="3" key="1">
    <citation type="submission" date="2017-02" db="UniProtKB">
        <authorList>
            <consortium name="WormBaseParasite"/>
        </authorList>
    </citation>
    <scope>IDENTIFICATION</scope>
</reference>
<name>A0A0R3WPU4_HYDTA</name>
<reference evidence="1 2" key="2">
    <citation type="submission" date="2018-11" db="EMBL/GenBank/DDBJ databases">
        <authorList>
            <consortium name="Pathogen Informatics"/>
        </authorList>
    </citation>
    <scope>NUCLEOTIDE SEQUENCE [LARGE SCALE GENOMIC DNA]</scope>
</reference>
<proteinExistence type="predicted"/>
<evidence type="ECO:0000313" key="1">
    <source>
        <dbReference type="EMBL" id="VDM21114.1"/>
    </source>
</evidence>
<accession>A0A0R3WPU4</accession>